<keyword evidence="1" id="KW-1133">Transmembrane helix</keyword>
<dbReference type="EMBL" id="JAAOIW010000032">
    <property type="protein sequence ID" value="NHN35370.1"/>
    <property type="molecule type" value="Genomic_DNA"/>
</dbReference>
<accession>A0ABX0JMH1</accession>
<sequence>MIRPILEEKSLKVALFQFMFPFSLHADCQEEMKQQLEKDGFIPFALGNLELETAFYGEGYKVSHLNLERYYLPFTNSVIFPHKLTEDVFQRYSKRLEFDCELHMNGDAYTIRIHSLDVWLCPFDLGFINIRVELPCEELNYSQALEIVNRFRVLQNMKDENEQLRIVKDQKDYDEVEDFIFEMLVPGILTFLDKSNLQDSYFEKLPYFEDERMYVLGMVSFTDGCEISPVDLYRGSRADGLDQQGNPYTSSSNMDYIQRYVGAHTYDRWGPDTLYVMEETSFVCLTNQSAEITTAIGNHIYGAYYYGVLINLFNRIVLLKLSNRYSHVQLDQNQDEIDDLIRSITIFSARYYFLEVASQPQGKEIFLQLRNHMGIDGLFAEVKKTLADLYKYQENFTAKRSNYLLMILTIYTVISGIYGMNQVIEDLKGPIDWSKMKEYSVFEYIAMGVTFSGMTIALALGITTLRRLIKEIRKRR</sequence>
<feature type="transmembrane region" description="Helical" evidence="1">
    <location>
        <begin position="403"/>
        <end position="424"/>
    </location>
</feature>
<comment type="caution">
    <text evidence="2">The sequence shown here is derived from an EMBL/GenBank/DDBJ whole genome shotgun (WGS) entry which is preliminary data.</text>
</comment>
<keyword evidence="1" id="KW-0812">Transmembrane</keyword>
<evidence type="ECO:0008006" key="4">
    <source>
        <dbReference type="Google" id="ProtNLM"/>
    </source>
</evidence>
<reference evidence="2" key="1">
    <citation type="submission" date="2020-03" db="EMBL/GenBank/DDBJ databases">
        <title>Draft sequencing of Paenibacilllus sp. S3N08.</title>
        <authorList>
            <person name="Kim D.-U."/>
        </authorList>
    </citation>
    <scope>NUCLEOTIDE SEQUENCE</scope>
    <source>
        <strain evidence="2">S3N08</strain>
    </source>
</reference>
<evidence type="ECO:0000256" key="1">
    <source>
        <dbReference type="SAM" id="Phobius"/>
    </source>
</evidence>
<evidence type="ECO:0000313" key="2">
    <source>
        <dbReference type="EMBL" id="NHN35370.1"/>
    </source>
</evidence>
<gene>
    <name evidence="2" type="ORF">G9U52_37330</name>
</gene>
<keyword evidence="1" id="KW-0472">Membrane</keyword>
<organism evidence="2 3">
    <name type="scientific">Paenibacillus agricola</name>
    <dbReference type="NCBI Taxonomy" id="2716264"/>
    <lineage>
        <taxon>Bacteria</taxon>
        <taxon>Bacillati</taxon>
        <taxon>Bacillota</taxon>
        <taxon>Bacilli</taxon>
        <taxon>Bacillales</taxon>
        <taxon>Paenibacillaceae</taxon>
        <taxon>Paenibacillus</taxon>
    </lineage>
</organism>
<protein>
    <recommendedName>
        <fullName evidence="4">Group-specific protein</fullName>
    </recommendedName>
</protein>
<evidence type="ECO:0000313" key="3">
    <source>
        <dbReference type="Proteomes" id="UP001165962"/>
    </source>
</evidence>
<name>A0ABX0JMH1_9BACL</name>
<dbReference type="Proteomes" id="UP001165962">
    <property type="component" value="Unassembled WGS sequence"/>
</dbReference>
<keyword evidence="3" id="KW-1185">Reference proteome</keyword>
<proteinExistence type="predicted"/>
<feature type="transmembrane region" description="Helical" evidence="1">
    <location>
        <begin position="444"/>
        <end position="465"/>
    </location>
</feature>